<dbReference type="GO" id="GO:0006281">
    <property type="term" value="P:DNA repair"/>
    <property type="evidence" value="ECO:0007669"/>
    <property type="project" value="TreeGrafter"/>
</dbReference>
<evidence type="ECO:0000256" key="8">
    <source>
        <dbReference type="ARBA" id="ARBA00047746"/>
    </source>
</evidence>
<dbReference type="InterPro" id="IPR052915">
    <property type="entry name" value="RtcB-like"/>
</dbReference>
<evidence type="ECO:0000256" key="7">
    <source>
        <dbReference type="ARBA" id="ARBA00023211"/>
    </source>
</evidence>
<dbReference type="PANTHER" id="PTHR43749:SF2">
    <property type="entry name" value="RNA-SPLICING LIGASE RTCB"/>
    <property type="match status" value="1"/>
</dbReference>
<name>A0A382HZV0_9ZZZZ</name>
<dbReference type="EMBL" id="UINC01063964">
    <property type="protein sequence ID" value="SVB92143.1"/>
    <property type="molecule type" value="Genomic_DNA"/>
</dbReference>
<keyword evidence="7" id="KW-0464">Manganese</keyword>
<keyword evidence="4" id="KW-0479">Metal-binding</keyword>
<gene>
    <name evidence="9" type="ORF">METZ01_LOCUS244997</name>
</gene>
<evidence type="ECO:0000256" key="1">
    <source>
        <dbReference type="ARBA" id="ARBA00001936"/>
    </source>
</evidence>
<dbReference type="AlphaFoldDB" id="A0A382HZV0"/>
<comment type="catalytic activity">
    <reaction evidence="8">
        <text>a 3'-end 3'-phospho-ribonucleotide-RNA + a 5'-end dephospho-ribonucleoside-RNA + GTP = a ribonucleotidyl-ribonucleotide-RNA + GMP + diphosphate</text>
        <dbReference type="Rhea" id="RHEA:68076"/>
        <dbReference type="Rhea" id="RHEA-COMP:10463"/>
        <dbReference type="Rhea" id="RHEA-COMP:13936"/>
        <dbReference type="Rhea" id="RHEA-COMP:17355"/>
        <dbReference type="ChEBI" id="CHEBI:33019"/>
        <dbReference type="ChEBI" id="CHEBI:37565"/>
        <dbReference type="ChEBI" id="CHEBI:58115"/>
        <dbReference type="ChEBI" id="CHEBI:83062"/>
        <dbReference type="ChEBI" id="CHEBI:138284"/>
        <dbReference type="ChEBI" id="CHEBI:173118"/>
        <dbReference type="EC" id="6.5.1.8"/>
    </reaction>
</comment>
<evidence type="ECO:0000256" key="6">
    <source>
        <dbReference type="ARBA" id="ARBA00023134"/>
    </source>
</evidence>
<proteinExistence type="predicted"/>
<dbReference type="Gene3D" id="3.90.1860.10">
    <property type="entry name" value="tRNA-splicing ligase RtcB"/>
    <property type="match status" value="1"/>
</dbReference>
<evidence type="ECO:0000256" key="3">
    <source>
        <dbReference type="ARBA" id="ARBA00022598"/>
    </source>
</evidence>
<organism evidence="9">
    <name type="scientific">marine metagenome</name>
    <dbReference type="NCBI Taxonomy" id="408172"/>
    <lineage>
        <taxon>unclassified sequences</taxon>
        <taxon>metagenomes</taxon>
        <taxon>ecological metagenomes</taxon>
    </lineage>
</organism>
<comment type="cofactor">
    <cofactor evidence="1">
        <name>Mn(2+)</name>
        <dbReference type="ChEBI" id="CHEBI:29035"/>
    </cofactor>
</comment>
<sequence>MPVKKIINSGKVPIHIYTDDIESQAMKQLKNISKLNIIHHHIAVMPDVHWGLGATIGSVIPTLKAVIPAAVGVDIGCGMMACRLNLNAKGLPENLRDIRSQIEQAVPHGRTNNGGRNDRGAWQNPQDDILAFWRLFDINKKLSNVISRHPKLLSKRANTFNHLGTLGTGNHFIEVCIDEKDDVWIMLHSGSRGIGNRIGTYFISLAKKEMHQRGVHLPDKDLAYIPEGSKYFFDYVKAVQWAQDFAKANRKFMMRAILKAMSLALNKRIYSVEGALNCHHNYVEKETHYGKTVWLTRKGAIR</sequence>
<dbReference type="GO" id="GO:0042245">
    <property type="term" value="P:RNA repair"/>
    <property type="evidence" value="ECO:0007669"/>
    <property type="project" value="TreeGrafter"/>
</dbReference>
<keyword evidence="5" id="KW-0547">Nucleotide-binding</keyword>
<dbReference type="Pfam" id="PF01139">
    <property type="entry name" value="RtcB"/>
    <property type="match status" value="1"/>
</dbReference>
<dbReference type="PANTHER" id="PTHR43749">
    <property type="entry name" value="RNA-SPLICING LIGASE RTCB"/>
    <property type="match status" value="1"/>
</dbReference>
<dbReference type="GO" id="GO:0030145">
    <property type="term" value="F:manganese ion binding"/>
    <property type="evidence" value="ECO:0007669"/>
    <property type="project" value="TreeGrafter"/>
</dbReference>
<dbReference type="EC" id="6.5.1.8" evidence="2"/>
<dbReference type="GO" id="GO:0006396">
    <property type="term" value="P:RNA processing"/>
    <property type="evidence" value="ECO:0007669"/>
    <property type="project" value="InterPro"/>
</dbReference>
<feature type="non-terminal residue" evidence="9">
    <location>
        <position position="302"/>
    </location>
</feature>
<dbReference type="GO" id="GO:0170057">
    <property type="term" value="F:RNA ligase (GTP) activity"/>
    <property type="evidence" value="ECO:0007669"/>
    <property type="project" value="UniProtKB-EC"/>
</dbReference>
<dbReference type="SUPFAM" id="SSF103365">
    <property type="entry name" value="Hypothetical protein PH1602"/>
    <property type="match status" value="1"/>
</dbReference>
<protein>
    <recommendedName>
        <fullName evidence="2">3'-phosphate/5'-hydroxy nucleic acid ligase</fullName>
        <ecNumber evidence="2">6.5.1.8</ecNumber>
    </recommendedName>
</protein>
<accession>A0A382HZV0</accession>
<dbReference type="GO" id="GO:0003909">
    <property type="term" value="F:DNA ligase activity"/>
    <property type="evidence" value="ECO:0007669"/>
    <property type="project" value="TreeGrafter"/>
</dbReference>
<evidence type="ECO:0000256" key="4">
    <source>
        <dbReference type="ARBA" id="ARBA00022723"/>
    </source>
</evidence>
<dbReference type="InterPro" id="IPR001233">
    <property type="entry name" value="RtcB"/>
</dbReference>
<keyword evidence="6" id="KW-0342">GTP-binding</keyword>
<evidence type="ECO:0000256" key="5">
    <source>
        <dbReference type="ARBA" id="ARBA00022741"/>
    </source>
</evidence>
<reference evidence="9" key="1">
    <citation type="submission" date="2018-05" db="EMBL/GenBank/DDBJ databases">
        <authorList>
            <person name="Lanie J.A."/>
            <person name="Ng W.-L."/>
            <person name="Kazmierczak K.M."/>
            <person name="Andrzejewski T.M."/>
            <person name="Davidsen T.M."/>
            <person name="Wayne K.J."/>
            <person name="Tettelin H."/>
            <person name="Glass J.I."/>
            <person name="Rusch D."/>
            <person name="Podicherti R."/>
            <person name="Tsui H.-C.T."/>
            <person name="Winkler M.E."/>
        </authorList>
    </citation>
    <scope>NUCLEOTIDE SEQUENCE</scope>
</reference>
<dbReference type="GO" id="GO:0005525">
    <property type="term" value="F:GTP binding"/>
    <property type="evidence" value="ECO:0007669"/>
    <property type="project" value="UniProtKB-KW"/>
</dbReference>
<evidence type="ECO:0000313" key="9">
    <source>
        <dbReference type="EMBL" id="SVB92143.1"/>
    </source>
</evidence>
<evidence type="ECO:0000256" key="2">
    <source>
        <dbReference type="ARBA" id="ARBA00012726"/>
    </source>
</evidence>
<dbReference type="InterPro" id="IPR036025">
    <property type="entry name" value="RtcB-like_sf"/>
</dbReference>
<keyword evidence="3" id="KW-0436">Ligase</keyword>